<sequence>MLKMNANEALEIRADEIFSCDGIASVNDNQLQQKRRTIVFVIVVHCCLRECISFGSEELLFRVPIFRVF</sequence>
<reference evidence="1 2" key="1">
    <citation type="journal article" date="2008" name="Science">
        <title>The Physcomitrella genome reveals evolutionary insights into the conquest of land by plants.</title>
        <authorList>
            <person name="Rensing S."/>
            <person name="Lang D."/>
            <person name="Zimmer A."/>
            <person name="Terry A."/>
            <person name="Salamov A."/>
            <person name="Shapiro H."/>
            <person name="Nishiyama T."/>
            <person name="Perroud P.-F."/>
            <person name="Lindquist E."/>
            <person name="Kamisugi Y."/>
            <person name="Tanahashi T."/>
            <person name="Sakakibara K."/>
            <person name="Fujita T."/>
            <person name="Oishi K."/>
            <person name="Shin-I T."/>
            <person name="Kuroki Y."/>
            <person name="Toyoda A."/>
            <person name="Suzuki Y."/>
            <person name="Hashimoto A."/>
            <person name="Yamaguchi K."/>
            <person name="Sugano A."/>
            <person name="Kohara Y."/>
            <person name="Fujiyama A."/>
            <person name="Anterola A."/>
            <person name="Aoki S."/>
            <person name="Ashton N."/>
            <person name="Barbazuk W.B."/>
            <person name="Barker E."/>
            <person name="Bennetzen J."/>
            <person name="Bezanilla M."/>
            <person name="Blankenship R."/>
            <person name="Cho S.H."/>
            <person name="Dutcher S."/>
            <person name="Estelle M."/>
            <person name="Fawcett J.A."/>
            <person name="Gundlach H."/>
            <person name="Hanada K."/>
            <person name="Heyl A."/>
            <person name="Hicks K.A."/>
            <person name="Hugh J."/>
            <person name="Lohr M."/>
            <person name="Mayer K."/>
            <person name="Melkozernov A."/>
            <person name="Murata T."/>
            <person name="Nelson D."/>
            <person name="Pils B."/>
            <person name="Prigge M."/>
            <person name="Reiss B."/>
            <person name="Renner T."/>
            <person name="Rombauts S."/>
            <person name="Rushton P."/>
            <person name="Sanderfoot A."/>
            <person name="Schween G."/>
            <person name="Shiu S.-H."/>
            <person name="Stueber K."/>
            <person name="Theodoulou F.L."/>
            <person name="Tu H."/>
            <person name="Van de Peer Y."/>
            <person name="Verrier P.J."/>
            <person name="Waters E."/>
            <person name="Wood A."/>
            <person name="Yang L."/>
            <person name="Cove D."/>
            <person name="Cuming A."/>
            <person name="Hasebe M."/>
            <person name="Lucas S."/>
            <person name="Mishler D.B."/>
            <person name="Reski R."/>
            <person name="Grigoriev I."/>
            <person name="Quatrano R.S."/>
            <person name="Boore J.L."/>
        </authorList>
    </citation>
    <scope>NUCLEOTIDE SEQUENCE [LARGE SCALE GENOMIC DNA]</scope>
    <source>
        <strain evidence="1 2">cv. Gransden 2004</strain>
    </source>
</reference>
<organism evidence="1 2">
    <name type="scientific">Physcomitrium patens</name>
    <name type="common">Spreading-leaved earth moss</name>
    <name type="synonym">Physcomitrella patens</name>
    <dbReference type="NCBI Taxonomy" id="3218"/>
    <lineage>
        <taxon>Eukaryota</taxon>
        <taxon>Viridiplantae</taxon>
        <taxon>Streptophyta</taxon>
        <taxon>Embryophyta</taxon>
        <taxon>Bryophyta</taxon>
        <taxon>Bryophytina</taxon>
        <taxon>Bryopsida</taxon>
        <taxon>Funariidae</taxon>
        <taxon>Funariales</taxon>
        <taxon>Funariaceae</taxon>
        <taxon>Physcomitrium</taxon>
    </lineage>
</organism>
<dbReference type="Proteomes" id="UP000006727">
    <property type="component" value="Chromosome 8"/>
</dbReference>
<accession>A0A7I4EWG4</accession>
<dbReference type="EMBL" id="ABEU02000008">
    <property type="status" value="NOT_ANNOTATED_CDS"/>
    <property type="molecule type" value="Genomic_DNA"/>
</dbReference>
<dbReference type="EnsemblPlants" id="Pp3c8_3301V3.1">
    <property type="protein sequence ID" value="PAC:32964164.CDS.1"/>
    <property type="gene ID" value="Pp3c8_3301"/>
</dbReference>
<proteinExistence type="predicted"/>
<evidence type="ECO:0000313" key="2">
    <source>
        <dbReference type="Proteomes" id="UP000006727"/>
    </source>
</evidence>
<keyword evidence="2" id="KW-1185">Reference proteome</keyword>
<reference evidence="1" key="3">
    <citation type="submission" date="2020-12" db="UniProtKB">
        <authorList>
            <consortium name="EnsemblPlants"/>
        </authorList>
    </citation>
    <scope>IDENTIFICATION</scope>
</reference>
<evidence type="ECO:0000313" key="1">
    <source>
        <dbReference type="EnsemblPlants" id="PAC:32964164.CDS.1"/>
    </source>
</evidence>
<reference evidence="1 2" key="2">
    <citation type="journal article" date="2018" name="Plant J.">
        <title>The Physcomitrella patens chromosome-scale assembly reveals moss genome structure and evolution.</title>
        <authorList>
            <person name="Lang D."/>
            <person name="Ullrich K.K."/>
            <person name="Murat F."/>
            <person name="Fuchs J."/>
            <person name="Jenkins J."/>
            <person name="Haas F.B."/>
            <person name="Piednoel M."/>
            <person name="Gundlach H."/>
            <person name="Van Bel M."/>
            <person name="Meyberg R."/>
            <person name="Vives C."/>
            <person name="Morata J."/>
            <person name="Symeonidi A."/>
            <person name="Hiss M."/>
            <person name="Muchero W."/>
            <person name="Kamisugi Y."/>
            <person name="Saleh O."/>
            <person name="Blanc G."/>
            <person name="Decker E.L."/>
            <person name="van Gessel N."/>
            <person name="Grimwood J."/>
            <person name="Hayes R.D."/>
            <person name="Graham S.W."/>
            <person name="Gunter L.E."/>
            <person name="McDaniel S.F."/>
            <person name="Hoernstein S.N.W."/>
            <person name="Larsson A."/>
            <person name="Li F.W."/>
            <person name="Perroud P.F."/>
            <person name="Phillips J."/>
            <person name="Ranjan P."/>
            <person name="Rokshar D.S."/>
            <person name="Rothfels C.J."/>
            <person name="Schneider L."/>
            <person name="Shu S."/>
            <person name="Stevenson D.W."/>
            <person name="Thummler F."/>
            <person name="Tillich M."/>
            <person name="Villarreal Aguilar J.C."/>
            <person name="Widiez T."/>
            <person name="Wong G.K."/>
            <person name="Wymore A."/>
            <person name="Zhang Y."/>
            <person name="Zimmer A.D."/>
            <person name="Quatrano R.S."/>
            <person name="Mayer K.F.X."/>
            <person name="Goodstein D."/>
            <person name="Casacuberta J.M."/>
            <person name="Vandepoele K."/>
            <person name="Reski R."/>
            <person name="Cuming A.C."/>
            <person name="Tuskan G.A."/>
            <person name="Maumus F."/>
            <person name="Salse J."/>
            <person name="Schmutz J."/>
            <person name="Rensing S.A."/>
        </authorList>
    </citation>
    <scope>NUCLEOTIDE SEQUENCE [LARGE SCALE GENOMIC DNA]</scope>
    <source>
        <strain evidence="1 2">cv. Gransden 2004</strain>
    </source>
</reference>
<dbReference type="Gramene" id="Pp3c8_3301V3.1">
    <property type="protein sequence ID" value="PAC:32964164.CDS.1"/>
    <property type="gene ID" value="Pp3c8_3301"/>
</dbReference>
<name>A0A7I4EWG4_PHYPA</name>
<protein>
    <submittedName>
        <fullName evidence="1">Uncharacterized protein</fullName>
    </submittedName>
</protein>
<dbReference type="AlphaFoldDB" id="A0A7I4EWG4"/>
<dbReference type="InParanoid" id="A0A7I4EWG4"/>